<dbReference type="RefSeq" id="WP_065974641.1">
    <property type="nucleotide sequence ID" value="NZ_LWRY01000227.1"/>
</dbReference>
<evidence type="ECO:0000256" key="1">
    <source>
        <dbReference type="SAM" id="MobiDB-lite"/>
    </source>
</evidence>
<organism evidence="3 4">
    <name type="scientific">Acidithiobacillus thiooxidans</name>
    <name type="common">Thiobacillus thiooxidans</name>
    <dbReference type="NCBI Taxonomy" id="930"/>
    <lineage>
        <taxon>Bacteria</taxon>
        <taxon>Pseudomonadati</taxon>
        <taxon>Pseudomonadota</taxon>
        <taxon>Acidithiobacillia</taxon>
        <taxon>Acidithiobacillales</taxon>
        <taxon>Acidithiobacillaceae</taxon>
        <taxon>Acidithiobacillus</taxon>
    </lineage>
</organism>
<evidence type="ECO:0000313" key="3">
    <source>
        <dbReference type="EMBL" id="OCX69255.1"/>
    </source>
</evidence>
<dbReference type="AlphaFoldDB" id="A0A1C2HZX3"/>
<dbReference type="OrthoDB" id="9923184at2"/>
<feature type="signal peptide" evidence="2">
    <location>
        <begin position="1"/>
        <end position="33"/>
    </location>
</feature>
<protein>
    <recommendedName>
        <fullName evidence="5">Lipoprotein</fullName>
    </recommendedName>
</protein>
<comment type="caution">
    <text evidence="3">The sequence shown here is derived from an EMBL/GenBank/DDBJ whole genome shotgun (WGS) entry which is preliminary data.</text>
</comment>
<sequence>MKTSEQTKVAKIIAGSFLAGCLASGTVATIANADTMAPPMAKTQSATKSGGMMQHGCSGKKNAYQKKEGMMRHGCSAKGQKSGM</sequence>
<feature type="region of interest" description="Disordered" evidence="1">
    <location>
        <begin position="41"/>
        <end position="60"/>
    </location>
</feature>
<keyword evidence="4" id="KW-1185">Reference proteome</keyword>
<keyword evidence="2" id="KW-0732">Signal</keyword>
<accession>A0A1C2HZX3</accession>
<gene>
    <name evidence="3" type="ORF">A6M23_15650</name>
</gene>
<proteinExistence type="predicted"/>
<reference evidence="3" key="1">
    <citation type="journal article" date="2016" name="Int. J. Mol. Sci.">
        <title>Comparative genomics of the extreme acidophile Acidithiobacillus thiooxidans reveals intraspecific divergence and niche adaptation.</title>
        <authorList>
            <person name="Zhang X."/>
            <person name="Feng X."/>
            <person name="Tao J."/>
            <person name="Ma L."/>
            <person name="Xiao Y."/>
            <person name="Liang Y."/>
            <person name="Liu X."/>
            <person name="Yin H."/>
        </authorList>
    </citation>
    <scope>NUCLEOTIDE SEQUENCE [LARGE SCALE GENOMIC DNA]</scope>
    <source>
        <strain evidence="3">DXS-W</strain>
    </source>
</reference>
<name>A0A1C2HZX3_ACITH</name>
<evidence type="ECO:0000313" key="4">
    <source>
        <dbReference type="Proteomes" id="UP000095008"/>
    </source>
</evidence>
<dbReference type="EMBL" id="LWRY01000227">
    <property type="protein sequence ID" value="OCX69255.1"/>
    <property type="molecule type" value="Genomic_DNA"/>
</dbReference>
<dbReference type="Proteomes" id="UP000095008">
    <property type="component" value="Unassembled WGS sequence"/>
</dbReference>
<evidence type="ECO:0008006" key="5">
    <source>
        <dbReference type="Google" id="ProtNLM"/>
    </source>
</evidence>
<feature type="chain" id="PRO_5008663367" description="Lipoprotein" evidence="2">
    <location>
        <begin position="34"/>
        <end position="84"/>
    </location>
</feature>
<evidence type="ECO:0000256" key="2">
    <source>
        <dbReference type="SAM" id="SignalP"/>
    </source>
</evidence>